<dbReference type="STRING" id="94208.A0A2S4KV30"/>
<feature type="compositionally biased region" description="Polar residues" evidence="1">
    <location>
        <begin position="173"/>
        <end position="183"/>
    </location>
</feature>
<protein>
    <recommendedName>
        <fullName evidence="4">U3 snoRNA associated</fullName>
    </recommendedName>
</protein>
<evidence type="ECO:0008006" key="4">
    <source>
        <dbReference type="Google" id="ProtNLM"/>
    </source>
</evidence>
<reference evidence="2 3" key="1">
    <citation type="submission" date="2018-01" db="EMBL/GenBank/DDBJ databases">
        <title>Harnessing the power of phylogenomics to disentangle the directionality and signatures of interkingdom host jumping in the parasitic fungal genus Tolypocladium.</title>
        <authorList>
            <person name="Quandt C.A."/>
            <person name="Patterson W."/>
            <person name="Spatafora J.W."/>
        </authorList>
    </citation>
    <scope>NUCLEOTIDE SEQUENCE [LARGE SCALE GENOMIC DNA]</scope>
    <source>
        <strain evidence="2 3">NRBC 100945</strain>
    </source>
</reference>
<feature type="compositionally biased region" description="Basic residues" evidence="1">
    <location>
        <begin position="267"/>
        <end position="288"/>
    </location>
</feature>
<evidence type="ECO:0000256" key="1">
    <source>
        <dbReference type="SAM" id="MobiDB-lite"/>
    </source>
</evidence>
<accession>A0A2S4KV30</accession>
<dbReference type="GO" id="GO:0030515">
    <property type="term" value="F:snoRNA binding"/>
    <property type="evidence" value="ECO:0007669"/>
    <property type="project" value="InterPro"/>
</dbReference>
<dbReference type="EMBL" id="PKSG01000576">
    <property type="protein sequence ID" value="POR34055.1"/>
    <property type="molecule type" value="Genomic_DNA"/>
</dbReference>
<dbReference type="GO" id="GO:0006364">
    <property type="term" value="P:rRNA processing"/>
    <property type="evidence" value="ECO:0007669"/>
    <property type="project" value="InterPro"/>
</dbReference>
<keyword evidence="3" id="KW-1185">Reference proteome</keyword>
<feature type="region of interest" description="Disordered" evidence="1">
    <location>
        <begin position="1"/>
        <end position="298"/>
    </location>
</feature>
<feature type="compositionally biased region" description="Low complexity" evidence="1">
    <location>
        <begin position="12"/>
        <end position="22"/>
    </location>
</feature>
<dbReference type="AlphaFoldDB" id="A0A2S4KV30"/>
<gene>
    <name evidence="2" type="ORF">TPAR_05726</name>
</gene>
<evidence type="ECO:0000313" key="3">
    <source>
        <dbReference type="Proteomes" id="UP000237481"/>
    </source>
</evidence>
<feature type="compositionally biased region" description="Low complexity" evidence="1">
    <location>
        <begin position="68"/>
        <end position="81"/>
    </location>
</feature>
<feature type="compositionally biased region" description="Basic and acidic residues" evidence="1">
    <location>
        <begin position="118"/>
        <end position="148"/>
    </location>
</feature>
<feature type="compositionally biased region" description="Basic and acidic residues" evidence="1">
    <location>
        <begin position="232"/>
        <end position="250"/>
    </location>
</feature>
<feature type="compositionally biased region" description="Acidic residues" evidence="1">
    <location>
        <begin position="82"/>
        <end position="95"/>
    </location>
</feature>
<dbReference type="Pfam" id="PF08297">
    <property type="entry name" value="U3_snoRNA_assoc"/>
    <property type="match status" value="1"/>
</dbReference>
<organism evidence="2 3">
    <name type="scientific">Tolypocladium paradoxum</name>
    <dbReference type="NCBI Taxonomy" id="94208"/>
    <lineage>
        <taxon>Eukaryota</taxon>
        <taxon>Fungi</taxon>
        <taxon>Dikarya</taxon>
        <taxon>Ascomycota</taxon>
        <taxon>Pezizomycotina</taxon>
        <taxon>Sordariomycetes</taxon>
        <taxon>Hypocreomycetidae</taxon>
        <taxon>Hypocreales</taxon>
        <taxon>Ophiocordycipitaceae</taxon>
        <taxon>Tolypocladium</taxon>
    </lineage>
</organism>
<dbReference type="OrthoDB" id="5245631at2759"/>
<proteinExistence type="predicted"/>
<name>A0A2S4KV30_9HYPO</name>
<feature type="compositionally biased region" description="Acidic residues" evidence="1">
    <location>
        <begin position="206"/>
        <end position="216"/>
    </location>
</feature>
<comment type="caution">
    <text evidence="2">The sequence shown here is derived from an EMBL/GenBank/DDBJ whole genome shotgun (WGS) entry which is preliminary data.</text>
</comment>
<sequence length="298" mass="32193">MVAQTRKRKAAQEQAAEKAIATPPTSAAPKRQKLPVRSKDDESPAQTGAGKGTLITFDDNGKADKDLTASAPASKTAAPISAEEEASDDSDDDGAPEAVSTAKAASDLKKSAQTAQKAAREQAAGEKRKRQERDALLKKQAEVRKQAEEEAQAAAAASRPAQDDNDNDVDDAPSTNKQTSATRGRNRTDRVQMPNLLPLEFLTDSSSEDEDEDEDGDAGHTGSSRPKKRHVSAVERRLSRQDRGPRDERLGSTVYRVAKAEDERLAPKVKKHSKSTKNVLLKRHRTGVKPRAGFLAKK</sequence>
<dbReference type="InterPro" id="IPR013268">
    <property type="entry name" value="UTP16"/>
</dbReference>
<evidence type="ECO:0000313" key="2">
    <source>
        <dbReference type="EMBL" id="POR34055.1"/>
    </source>
</evidence>
<dbReference type="Proteomes" id="UP000237481">
    <property type="component" value="Unassembled WGS sequence"/>
</dbReference>